<dbReference type="EMBL" id="CP002026">
    <property type="protein sequence ID" value="ADH87367.1"/>
    <property type="molecule type" value="Genomic_DNA"/>
</dbReference>
<evidence type="ECO:0000313" key="2">
    <source>
        <dbReference type="Proteomes" id="UP000006633"/>
    </source>
</evidence>
<name>D6ZZV3_ANCN5</name>
<dbReference type="Pfam" id="PF10983">
    <property type="entry name" value="DUF2793"/>
    <property type="match status" value="1"/>
</dbReference>
<sequence length="391" mass="38650">MPTSPSVFRAGVVAVTAGSPIVLGTGTGFLLNGVTGGMFSLAGHAVPVLSADSETQLTLAYDWPGATASGVADYAISLESALAADATFVHNRLVSVLDAIGAIENARPNYEVLSVGSNAPPGSPVVGGLYVVGTVPNGAWVGQANNLAQWTGAAWLFTAPERGTTVVSAATGIVSIWNGTTWGAYVAPSSFIATLMDDASASAALSTLGVSDFAKTILDDTTAAEARTTLGATAFRALGTLTGAAGSFARFTGAGGADAVMQAIVGTVSQSAGVPTGAIVEAGSNGNGNYVKFADGTMVCWATFAVRAINIASSAVIGGFRSAAIIPTFPIAFAAVPAIVTFATGGSGASGSAITACDSSAPTTGNFSFYLAASVNTTAAGAGYVAIGRWY</sequence>
<dbReference type="eggNOG" id="ENOG50334J4">
    <property type="taxonomic scope" value="Bacteria"/>
</dbReference>
<protein>
    <recommendedName>
        <fullName evidence="3">DUF2793 domain-containing protein</fullName>
    </recommendedName>
</protein>
<dbReference type="KEGG" id="sno:Snov_0030"/>
<accession>D6ZZV3</accession>
<dbReference type="InterPro" id="IPR021251">
    <property type="entry name" value="DUF2793"/>
</dbReference>
<reference evidence="1 2" key="1">
    <citation type="journal article" date="2012" name="Stand. Genomic Sci.">
        <title>Complete genome sequence of the facultatively chemolithoautotrophic and methylotrophic alpha Proteobacterium Starkeya novella type strain (ATCC 8093(T)).</title>
        <authorList>
            <person name="Kappler U."/>
            <person name="Davenport K."/>
            <person name="Beatson S."/>
            <person name="Lucas S."/>
            <person name="Lapidus A."/>
            <person name="Copeland A."/>
            <person name="Berry K.W."/>
            <person name="Glavina Del Rio T."/>
            <person name="Hammon N."/>
            <person name="Dalin E."/>
            <person name="Tice H."/>
            <person name="Pitluck S."/>
            <person name="Richardson P."/>
            <person name="Bruce D."/>
            <person name="Goodwin L.A."/>
            <person name="Han C."/>
            <person name="Tapia R."/>
            <person name="Detter J.C."/>
            <person name="Chang Y.J."/>
            <person name="Jeffries C.D."/>
            <person name="Land M."/>
            <person name="Hauser L."/>
            <person name="Kyrpides N.C."/>
            <person name="Goker M."/>
            <person name="Ivanova N."/>
            <person name="Klenk H.P."/>
            <person name="Woyke T."/>
        </authorList>
    </citation>
    <scope>NUCLEOTIDE SEQUENCE [LARGE SCALE GENOMIC DNA]</scope>
    <source>
        <strain evidence="2">ATCC 8093 / DSM 506 / JCM 20403 / CCM 1077 / IAM 12100 / NBRC 12443 / NCIMB 10456</strain>
    </source>
</reference>
<dbReference type="OrthoDB" id="8708771at2"/>
<evidence type="ECO:0000313" key="1">
    <source>
        <dbReference type="EMBL" id="ADH87367.1"/>
    </source>
</evidence>
<dbReference type="RefSeq" id="WP_013164872.1">
    <property type="nucleotide sequence ID" value="NC_014217.1"/>
</dbReference>
<gene>
    <name evidence="1" type="ordered locus">Snov_0030</name>
</gene>
<dbReference type="STRING" id="639283.Snov_0030"/>
<dbReference type="HOGENOM" id="CLU_072569_0_0_5"/>
<dbReference type="Proteomes" id="UP000006633">
    <property type="component" value="Chromosome"/>
</dbReference>
<proteinExistence type="predicted"/>
<dbReference type="AlphaFoldDB" id="D6ZZV3"/>
<evidence type="ECO:0008006" key="3">
    <source>
        <dbReference type="Google" id="ProtNLM"/>
    </source>
</evidence>
<keyword evidence="2" id="KW-1185">Reference proteome</keyword>
<organism evidence="1 2">
    <name type="scientific">Ancylobacter novellus (strain ATCC 8093 / DSM 506 / JCM 20403 / CCM 1077 / IAM 12100 / NBRC 12443 / NCIMB 10456)</name>
    <name type="common">Starkeya novella</name>
    <dbReference type="NCBI Taxonomy" id="639283"/>
    <lineage>
        <taxon>Bacteria</taxon>
        <taxon>Pseudomonadati</taxon>
        <taxon>Pseudomonadota</taxon>
        <taxon>Alphaproteobacteria</taxon>
        <taxon>Hyphomicrobiales</taxon>
        <taxon>Xanthobacteraceae</taxon>
        <taxon>Ancylobacter</taxon>
    </lineage>
</organism>